<organism evidence="1 2">
    <name type="scientific">Leucobacter chromiireducens subsp. chromiireducens</name>
    <dbReference type="NCBI Taxonomy" id="660067"/>
    <lineage>
        <taxon>Bacteria</taxon>
        <taxon>Bacillati</taxon>
        <taxon>Actinomycetota</taxon>
        <taxon>Actinomycetes</taxon>
        <taxon>Micrococcales</taxon>
        <taxon>Microbacteriaceae</taxon>
        <taxon>Leucobacter</taxon>
    </lineage>
</organism>
<name>A0ABS1SQ75_9MICO</name>
<dbReference type="SUPFAM" id="SSF55729">
    <property type="entry name" value="Acyl-CoA N-acyltransferases (Nat)"/>
    <property type="match status" value="1"/>
</dbReference>
<proteinExistence type="predicted"/>
<dbReference type="RefSeq" id="WP_202382585.1">
    <property type="nucleotide sequence ID" value="NZ_BAAAMA010000001.1"/>
</dbReference>
<gene>
    <name evidence="1" type="ORF">D3226_08955</name>
</gene>
<evidence type="ECO:0008006" key="3">
    <source>
        <dbReference type="Google" id="ProtNLM"/>
    </source>
</evidence>
<dbReference type="InterPro" id="IPR016181">
    <property type="entry name" value="Acyl_CoA_acyltransferase"/>
</dbReference>
<sequence length="84" mass="9134">MASGLYARFFDAALADGRTEVRCITSPVNAASIAFHTRLGFDIVPGDRLATGIPVHSDYDGPGKDRVCFRKRLTLTGERQGPPR</sequence>
<dbReference type="Gene3D" id="3.40.630.30">
    <property type="match status" value="1"/>
</dbReference>
<evidence type="ECO:0000313" key="1">
    <source>
        <dbReference type="EMBL" id="MBL3690085.1"/>
    </source>
</evidence>
<dbReference type="Proteomes" id="UP001646141">
    <property type="component" value="Unassembled WGS sequence"/>
</dbReference>
<keyword evidence="2" id="KW-1185">Reference proteome</keyword>
<accession>A0ABS1SQ75</accession>
<dbReference type="EMBL" id="QYAD01000003">
    <property type="protein sequence ID" value="MBL3690085.1"/>
    <property type="molecule type" value="Genomic_DNA"/>
</dbReference>
<evidence type="ECO:0000313" key="2">
    <source>
        <dbReference type="Proteomes" id="UP001646141"/>
    </source>
</evidence>
<reference evidence="1 2" key="1">
    <citation type="submission" date="2018-09" db="EMBL/GenBank/DDBJ databases">
        <title>Comparative genomics of Leucobacter spp.</title>
        <authorList>
            <person name="Reis A.C."/>
            <person name="Kolvenbach B.A."/>
            <person name="Corvini P.F.X."/>
            <person name="Nunes O.C."/>
        </authorList>
    </citation>
    <scope>NUCLEOTIDE SEQUENCE [LARGE SCALE GENOMIC DNA]</scope>
    <source>
        <strain evidence="1 2">L-1</strain>
    </source>
</reference>
<protein>
    <recommendedName>
        <fullName evidence="3">N-acetyltransferase domain-containing protein</fullName>
    </recommendedName>
</protein>
<comment type="caution">
    <text evidence="1">The sequence shown here is derived from an EMBL/GenBank/DDBJ whole genome shotgun (WGS) entry which is preliminary data.</text>
</comment>